<dbReference type="Proteomes" id="UP000305202">
    <property type="component" value="Unassembled WGS sequence"/>
</dbReference>
<comment type="caution">
    <text evidence="12">The sequence shown here is derived from an EMBL/GenBank/DDBJ whole genome shotgun (WGS) entry which is preliminary data.</text>
</comment>
<feature type="binding site" description="axial binding residue" evidence="10">
    <location>
        <position position="134"/>
    </location>
    <ligand>
        <name>heme</name>
        <dbReference type="ChEBI" id="CHEBI:30413"/>
    </ligand>
    <ligandPart>
        <name>Fe</name>
        <dbReference type="ChEBI" id="CHEBI:18248"/>
    </ligandPart>
</feature>
<evidence type="ECO:0000313" key="13">
    <source>
        <dbReference type="Proteomes" id="UP000305202"/>
    </source>
</evidence>
<evidence type="ECO:0000256" key="3">
    <source>
        <dbReference type="ARBA" id="ARBA00022692"/>
    </source>
</evidence>
<keyword evidence="4 10" id="KW-0479">Metal-binding</keyword>
<keyword evidence="8 10" id="KW-0408">Iron</keyword>
<feature type="topological domain" description="Cytoplasmic" evidence="10">
    <location>
        <begin position="1"/>
        <end position="8"/>
    </location>
</feature>
<dbReference type="EMBL" id="SZPQ01000037">
    <property type="protein sequence ID" value="TKI03864.1"/>
    <property type="molecule type" value="Genomic_DNA"/>
</dbReference>
<dbReference type="NCBIfam" id="NF009638">
    <property type="entry name" value="PRK13165.1"/>
    <property type="match status" value="1"/>
</dbReference>
<evidence type="ECO:0000256" key="11">
    <source>
        <dbReference type="SAM" id="MobiDB-lite"/>
    </source>
</evidence>
<comment type="similarity">
    <text evidence="10">Belongs to the CcmE/CycJ family.</text>
</comment>
<feature type="binding site" description="covalent" evidence="10">
    <location>
        <position position="130"/>
    </location>
    <ligand>
        <name>heme</name>
        <dbReference type="ChEBI" id="CHEBI:30413"/>
    </ligand>
</feature>
<dbReference type="SUPFAM" id="SSF82093">
    <property type="entry name" value="Heme chaperone CcmE"/>
    <property type="match status" value="1"/>
</dbReference>
<evidence type="ECO:0000256" key="10">
    <source>
        <dbReference type="HAMAP-Rule" id="MF_01959"/>
    </source>
</evidence>
<dbReference type="RefSeq" id="WP_136992150.1">
    <property type="nucleotide sequence ID" value="NZ_SZPQ01000037.1"/>
</dbReference>
<dbReference type="InterPro" id="IPR036127">
    <property type="entry name" value="CcmE-like_sf"/>
</dbReference>
<evidence type="ECO:0000256" key="6">
    <source>
        <dbReference type="ARBA" id="ARBA00022968"/>
    </source>
</evidence>
<evidence type="ECO:0000256" key="5">
    <source>
        <dbReference type="ARBA" id="ARBA00022748"/>
    </source>
</evidence>
<evidence type="ECO:0000256" key="4">
    <source>
        <dbReference type="ARBA" id="ARBA00022723"/>
    </source>
</evidence>
<protein>
    <recommendedName>
        <fullName evidence="10">Cytochrome c-type biogenesis protein CcmE</fullName>
    </recommendedName>
    <alternativeName>
        <fullName evidence="10">Cytochrome c maturation protein E</fullName>
    </alternativeName>
    <alternativeName>
        <fullName evidence="10">Heme chaperone CcmE</fullName>
    </alternativeName>
</protein>
<keyword evidence="3 10" id="KW-0812">Transmembrane</keyword>
<organism evidence="12 13">
    <name type="scientific">Martelella alba</name>
    <dbReference type="NCBI Taxonomy" id="2590451"/>
    <lineage>
        <taxon>Bacteria</taxon>
        <taxon>Pseudomonadati</taxon>
        <taxon>Pseudomonadota</taxon>
        <taxon>Alphaproteobacteria</taxon>
        <taxon>Hyphomicrobiales</taxon>
        <taxon>Aurantimonadaceae</taxon>
        <taxon>Martelella</taxon>
    </lineage>
</organism>
<feature type="topological domain" description="Extracellular" evidence="10">
    <location>
        <begin position="30"/>
        <end position="196"/>
    </location>
</feature>
<keyword evidence="5 10" id="KW-0201">Cytochrome c-type biogenesis</keyword>
<dbReference type="Gene3D" id="2.40.50.140">
    <property type="entry name" value="Nucleic acid-binding proteins"/>
    <property type="match status" value="1"/>
</dbReference>
<keyword evidence="10" id="KW-1003">Cell membrane</keyword>
<evidence type="ECO:0000256" key="9">
    <source>
        <dbReference type="ARBA" id="ARBA00023136"/>
    </source>
</evidence>
<keyword evidence="6 10" id="KW-0735">Signal-anchor</keyword>
<evidence type="ECO:0000256" key="8">
    <source>
        <dbReference type="ARBA" id="ARBA00023004"/>
    </source>
</evidence>
<dbReference type="InterPro" id="IPR012340">
    <property type="entry name" value="NA-bd_OB-fold"/>
</dbReference>
<dbReference type="HAMAP" id="MF_01959">
    <property type="entry name" value="CcmE"/>
    <property type="match status" value="1"/>
</dbReference>
<dbReference type="Pfam" id="PF03100">
    <property type="entry name" value="CcmE"/>
    <property type="match status" value="1"/>
</dbReference>
<gene>
    <name evidence="10 12" type="primary">ccmE</name>
    <name evidence="10" type="synonym">cycJ</name>
    <name evidence="12" type="ORF">FCN80_20270</name>
</gene>
<sequence length="196" mass="21061">MNRRRRNRLYLCSLLLAGAALTVTLALYALGGNIDLFYTPREILYGKGRQHELPHVGQRLRVGGWVMPGSVKRDPATLDVSFKLYDAAGAISVSYHGVLPDLFREGQGAVAQGILTAGDRVRARQVLAKHDENYLPPEVADDKRGNASSSGGQSRPEALSANPALPLRGAEAMTLPPKARSYAISSGQRAAEQGAQ</sequence>
<proteinExistence type="inferred from homology"/>
<reference evidence="12 13" key="1">
    <citation type="submission" date="2019-04" db="EMBL/GenBank/DDBJ databases">
        <authorList>
            <person name="Li M."/>
            <person name="Gao C."/>
        </authorList>
    </citation>
    <scope>NUCLEOTIDE SEQUENCE [LARGE SCALE GENOMIC DNA]</scope>
    <source>
        <strain evidence="12 13">BGMRC 2031</strain>
    </source>
</reference>
<keyword evidence="13" id="KW-1185">Reference proteome</keyword>
<dbReference type="PANTHER" id="PTHR34128">
    <property type="entry name" value="CYTOCHROME C-TYPE BIOGENESIS PROTEIN CCME HOMOLOG, MITOCHONDRIAL"/>
    <property type="match status" value="1"/>
</dbReference>
<keyword evidence="7 10" id="KW-1133">Transmembrane helix</keyword>
<dbReference type="InterPro" id="IPR004329">
    <property type="entry name" value="CcmE"/>
</dbReference>
<evidence type="ECO:0000256" key="7">
    <source>
        <dbReference type="ARBA" id="ARBA00022989"/>
    </source>
</evidence>
<accession>A0ABY2SKL1</accession>
<dbReference type="PANTHER" id="PTHR34128:SF2">
    <property type="entry name" value="CYTOCHROME C-TYPE BIOGENESIS PROTEIN CCME HOMOLOG, MITOCHONDRIAL"/>
    <property type="match status" value="1"/>
</dbReference>
<name>A0ABY2SKL1_9HYPH</name>
<comment type="function">
    <text evidence="10">Heme chaperone required for the biogenesis of c-type cytochromes. Transiently binds heme delivered by CcmC and transfers the heme to apo-cytochromes in a process facilitated by CcmF and CcmH.</text>
</comment>
<evidence type="ECO:0000256" key="1">
    <source>
        <dbReference type="ARBA" id="ARBA00004370"/>
    </source>
</evidence>
<evidence type="ECO:0000313" key="12">
    <source>
        <dbReference type="EMBL" id="TKI03864.1"/>
    </source>
</evidence>
<evidence type="ECO:0000256" key="2">
    <source>
        <dbReference type="ARBA" id="ARBA00022617"/>
    </source>
</evidence>
<keyword evidence="9 10" id="KW-0472">Membrane</keyword>
<feature type="region of interest" description="Disordered" evidence="11">
    <location>
        <begin position="132"/>
        <end position="171"/>
    </location>
</feature>
<keyword evidence="2 10" id="KW-0349">Heme</keyword>
<comment type="subcellular location">
    <subcellularLocation>
        <location evidence="10">Cell membrane</location>
        <topology evidence="10">Single-pass type II membrane protein</topology>
    </subcellularLocation>
    <subcellularLocation>
        <location evidence="1">Membrane</location>
    </subcellularLocation>
</comment>